<dbReference type="SUPFAM" id="SSF55785">
    <property type="entry name" value="PYP-like sensor domain (PAS domain)"/>
    <property type="match status" value="1"/>
</dbReference>
<dbReference type="PANTHER" id="PTHR32089:SF112">
    <property type="entry name" value="LYSOZYME-LIKE PROTEIN-RELATED"/>
    <property type="match status" value="1"/>
</dbReference>
<dbReference type="InterPro" id="IPR035965">
    <property type="entry name" value="PAS-like_dom_sf"/>
</dbReference>
<accession>A0A917I9S0</accession>
<comment type="caution">
    <text evidence="6">The sequence shown here is derived from an EMBL/GenBank/DDBJ whole genome shotgun (WGS) entry which is preliminary data.</text>
</comment>
<evidence type="ECO:0000313" key="7">
    <source>
        <dbReference type="Proteomes" id="UP000603912"/>
    </source>
</evidence>
<dbReference type="InterPro" id="IPR013655">
    <property type="entry name" value="PAS_fold_3"/>
</dbReference>
<evidence type="ECO:0000256" key="2">
    <source>
        <dbReference type="PROSITE-ProRule" id="PRU00284"/>
    </source>
</evidence>
<keyword evidence="3" id="KW-0812">Transmembrane</keyword>
<dbReference type="EMBL" id="BMES01000002">
    <property type="protein sequence ID" value="GGH24272.1"/>
    <property type="molecule type" value="Genomic_DNA"/>
</dbReference>
<organism evidence="6 7">
    <name type="scientific">Alsobacter metallidurans</name>
    <dbReference type="NCBI Taxonomy" id="340221"/>
    <lineage>
        <taxon>Bacteria</taxon>
        <taxon>Pseudomonadati</taxon>
        <taxon>Pseudomonadota</taxon>
        <taxon>Alphaproteobacteria</taxon>
        <taxon>Hyphomicrobiales</taxon>
        <taxon>Alsobacteraceae</taxon>
        <taxon>Alsobacter</taxon>
    </lineage>
</organism>
<feature type="transmembrane region" description="Helical" evidence="3">
    <location>
        <begin position="18"/>
        <end position="39"/>
    </location>
</feature>
<feature type="transmembrane region" description="Helical" evidence="3">
    <location>
        <begin position="80"/>
        <end position="101"/>
    </location>
</feature>
<gene>
    <name evidence="6" type="ORF">GCM10007036_30560</name>
</gene>
<reference evidence="6" key="1">
    <citation type="journal article" date="2014" name="Int. J. Syst. Evol. Microbiol.">
        <title>Complete genome sequence of Corynebacterium casei LMG S-19264T (=DSM 44701T), isolated from a smear-ripened cheese.</title>
        <authorList>
            <consortium name="US DOE Joint Genome Institute (JGI-PGF)"/>
            <person name="Walter F."/>
            <person name="Albersmeier A."/>
            <person name="Kalinowski J."/>
            <person name="Ruckert C."/>
        </authorList>
    </citation>
    <scope>NUCLEOTIDE SEQUENCE</scope>
    <source>
        <strain evidence="6">CGMCC 1.12214</strain>
    </source>
</reference>
<feature type="transmembrane region" description="Helical" evidence="3">
    <location>
        <begin position="107"/>
        <end position="130"/>
    </location>
</feature>
<keyword evidence="1 2" id="KW-0807">Transducer</keyword>
<keyword evidence="3" id="KW-1133">Transmembrane helix</keyword>
<evidence type="ECO:0000256" key="3">
    <source>
        <dbReference type="SAM" id="Phobius"/>
    </source>
</evidence>
<dbReference type="InterPro" id="IPR000014">
    <property type="entry name" value="PAS"/>
</dbReference>
<proteinExistence type="predicted"/>
<evidence type="ECO:0000313" key="6">
    <source>
        <dbReference type="EMBL" id="GGH24272.1"/>
    </source>
</evidence>
<feature type="domain" description="PAS" evidence="5">
    <location>
        <begin position="166"/>
        <end position="221"/>
    </location>
</feature>
<feature type="domain" description="Methyl-accepting transducer" evidence="4">
    <location>
        <begin position="300"/>
        <end position="526"/>
    </location>
</feature>
<protein>
    <recommendedName>
        <fullName evidence="8">Methyl-accepting chemotaxis sensory transducer with Pas/Pac sensor</fullName>
    </recommendedName>
</protein>
<dbReference type="CDD" id="cd00130">
    <property type="entry name" value="PAS"/>
    <property type="match status" value="1"/>
</dbReference>
<name>A0A917I9S0_9HYPH</name>
<dbReference type="SUPFAM" id="SSF58104">
    <property type="entry name" value="Methyl-accepting chemotaxis protein (MCP) signaling domain"/>
    <property type="match status" value="1"/>
</dbReference>
<evidence type="ECO:0000259" key="4">
    <source>
        <dbReference type="PROSITE" id="PS50111"/>
    </source>
</evidence>
<dbReference type="Gene3D" id="1.10.287.950">
    <property type="entry name" value="Methyl-accepting chemotaxis protein"/>
    <property type="match status" value="1"/>
</dbReference>
<dbReference type="SMART" id="SM00283">
    <property type="entry name" value="MA"/>
    <property type="match status" value="1"/>
</dbReference>
<keyword evidence="7" id="KW-1185">Reference proteome</keyword>
<dbReference type="PROSITE" id="PS50111">
    <property type="entry name" value="CHEMOTAXIS_TRANSDUC_2"/>
    <property type="match status" value="1"/>
</dbReference>
<evidence type="ECO:0000256" key="1">
    <source>
        <dbReference type="ARBA" id="ARBA00023224"/>
    </source>
</evidence>
<keyword evidence="3" id="KW-0472">Membrane</keyword>
<dbReference type="Gene3D" id="3.30.450.20">
    <property type="entry name" value="PAS domain"/>
    <property type="match status" value="1"/>
</dbReference>
<feature type="transmembrane region" description="Helical" evidence="3">
    <location>
        <begin position="51"/>
        <end position="71"/>
    </location>
</feature>
<sequence length="557" mass="59198">MSDPIIVEGGFRFDGRNAVLAIVAGWGGPVAVLLSGATVSAVRAYMGGVGMWPGLASIGIVSITAALLAALRPGRLRNDVFGYAALAGIATGGGTITLGSADQIRSLWLLLLLASAANFMVAYVLGRLLLWHFAQMRTTQALADTDRRLQAVVQNMKGCVFQMFSDKSGQIGFTYVSDGVLSLLHMSPSELLKNPRRLLATIHHDDRAQCRDAMEQSARTMAPSTFCGRYVIEGKTLWLQWDAVPRTEGDRLLWDGVIVDVSDRIAEEERRQLEKHRALEDTAARLERNIGGAVQSIATSAAEISTELDTMLERAHEASTATVMARGVAAGTVKRSGELAAEAEALSSSVKDVAVMSSTVANAAEASAQKVARCLATVRHLAHDSEQIERIVSAIQDIAAQTNLLALNATIEAARAGHAGRGFAVVAGEVKALSTQSAGAAEHIFRLVGSIQELVTRSLEEIDDVASISAEMQSTAANLATAANVCAESTHRIGSASEISSQQVEQMAELLERTDEQIFAAVDGASRLAKGTQFHADRVQGIRDDLEGFIRKVRAGA</sequence>
<dbReference type="Pfam" id="PF08447">
    <property type="entry name" value="PAS_3"/>
    <property type="match status" value="1"/>
</dbReference>
<dbReference type="PANTHER" id="PTHR32089">
    <property type="entry name" value="METHYL-ACCEPTING CHEMOTAXIS PROTEIN MCPB"/>
    <property type="match status" value="1"/>
</dbReference>
<dbReference type="AlphaFoldDB" id="A0A917I9S0"/>
<reference evidence="6" key="2">
    <citation type="submission" date="2020-09" db="EMBL/GenBank/DDBJ databases">
        <authorList>
            <person name="Sun Q."/>
            <person name="Zhou Y."/>
        </authorList>
    </citation>
    <scope>NUCLEOTIDE SEQUENCE</scope>
    <source>
        <strain evidence="6">CGMCC 1.12214</strain>
    </source>
</reference>
<dbReference type="Proteomes" id="UP000603912">
    <property type="component" value="Unassembled WGS sequence"/>
</dbReference>
<evidence type="ECO:0008006" key="8">
    <source>
        <dbReference type="Google" id="ProtNLM"/>
    </source>
</evidence>
<dbReference type="Pfam" id="PF00015">
    <property type="entry name" value="MCPsignal"/>
    <property type="match status" value="1"/>
</dbReference>
<dbReference type="GO" id="GO:0007165">
    <property type="term" value="P:signal transduction"/>
    <property type="evidence" value="ECO:0007669"/>
    <property type="project" value="UniProtKB-KW"/>
</dbReference>
<dbReference type="GO" id="GO:0016020">
    <property type="term" value="C:membrane"/>
    <property type="evidence" value="ECO:0007669"/>
    <property type="project" value="InterPro"/>
</dbReference>
<dbReference type="PROSITE" id="PS50112">
    <property type="entry name" value="PAS"/>
    <property type="match status" value="1"/>
</dbReference>
<dbReference type="InterPro" id="IPR004089">
    <property type="entry name" value="MCPsignal_dom"/>
</dbReference>
<evidence type="ECO:0000259" key="5">
    <source>
        <dbReference type="PROSITE" id="PS50112"/>
    </source>
</evidence>